<protein>
    <submittedName>
        <fullName evidence="2">Uncharacterized protein</fullName>
    </submittedName>
</protein>
<organism evidence="2 3">
    <name type="scientific">Thalassiosira oceanica</name>
    <name type="common">Marine diatom</name>
    <dbReference type="NCBI Taxonomy" id="159749"/>
    <lineage>
        <taxon>Eukaryota</taxon>
        <taxon>Sar</taxon>
        <taxon>Stramenopiles</taxon>
        <taxon>Ochrophyta</taxon>
        <taxon>Bacillariophyta</taxon>
        <taxon>Coscinodiscophyceae</taxon>
        <taxon>Thalassiosirophycidae</taxon>
        <taxon>Thalassiosirales</taxon>
        <taxon>Thalassiosiraceae</taxon>
        <taxon>Thalassiosira</taxon>
    </lineage>
</organism>
<dbReference type="EMBL" id="AGNL01020070">
    <property type="protein sequence ID" value="EJK61389.1"/>
    <property type="molecule type" value="Genomic_DNA"/>
</dbReference>
<feature type="non-terminal residue" evidence="2">
    <location>
        <position position="223"/>
    </location>
</feature>
<dbReference type="Proteomes" id="UP000266841">
    <property type="component" value="Unassembled WGS sequence"/>
</dbReference>
<evidence type="ECO:0000313" key="2">
    <source>
        <dbReference type="EMBL" id="EJK61389.1"/>
    </source>
</evidence>
<feature type="compositionally biased region" description="Basic and acidic residues" evidence="1">
    <location>
        <begin position="33"/>
        <end position="73"/>
    </location>
</feature>
<evidence type="ECO:0000256" key="1">
    <source>
        <dbReference type="SAM" id="MobiDB-lite"/>
    </source>
</evidence>
<gene>
    <name evidence="2" type="ORF">THAOC_18134</name>
</gene>
<dbReference type="AlphaFoldDB" id="K0S8V8"/>
<feature type="region of interest" description="Disordered" evidence="1">
    <location>
        <begin position="1"/>
        <end position="133"/>
    </location>
</feature>
<name>K0S8V8_THAOC</name>
<accession>K0S8V8</accession>
<reference evidence="2 3" key="1">
    <citation type="journal article" date="2012" name="Genome Biol.">
        <title>Genome and low-iron response of an oceanic diatom adapted to chronic iron limitation.</title>
        <authorList>
            <person name="Lommer M."/>
            <person name="Specht M."/>
            <person name="Roy A.S."/>
            <person name="Kraemer L."/>
            <person name="Andreson R."/>
            <person name="Gutowska M.A."/>
            <person name="Wolf J."/>
            <person name="Bergner S.V."/>
            <person name="Schilhabel M.B."/>
            <person name="Klostermeier U.C."/>
            <person name="Beiko R.G."/>
            <person name="Rosenstiel P."/>
            <person name="Hippler M."/>
            <person name="Laroche J."/>
        </authorList>
    </citation>
    <scope>NUCLEOTIDE SEQUENCE [LARGE SCALE GENOMIC DNA]</scope>
    <source>
        <strain evidence="2 3">CCMP1005</strain>
    </source>
</reference>
<evidence type="ECO:0000313" key="3">
    <source>
        <dbReference type="Proteomes" id="UP000266841"/>
    </source>
</evidence>
<keyword evidence="3" id="KW-1185">Reference proteome</keyword>
<feature type="compositionally biased region" description="Pro residues" evidence="1">
    <location>
        <begin position="20"/>
        <end position="31"/>
    </location>
</feature>
<feature type="compositionally biased region" description="Basic and acidic residues" evidence="1">
    <location>
        <begin position="81"/>
        <end position="106"/>
    </location>
</feature>
<sequence length="223" mass="23689">MLDVKSLLPSGPNPRSVIVPPCPAPAPPPASEHPNDAQRRAVEHCHGVVGHGDRREVRVADVAHPRGRRREDDGTLPVGHPRREVPEDELRVGTGRDHGPVERVDGDADDGSDVGRPVHRRGPPRLGRLASPPVPLGRVGVRRRRAAVLACAPLEHPSRPADVSREPEALLPPPLLLLRGRRGVPGVGTPGQAALEVVPVADAAGRADHGEVAAGRHRHCRGV</sequence>
<comment type="caution">
    <text evidence="2">The sequence shown here is derived from an EMBL/GenBank/DDBJ whole genome shotgun (WGS) entry which is preliminary data.</text>
</comment>
<proteinExistence type="predicted"/>